<feature type="compositionally biased region" description="Polar residues" evidence="1">
    <location>
        <begin position="174"/>
        <end position="185"/>
    </location>
</feature>
<protein>
    <submittedName>
        <fullName evidence="2">Uncharacterized protein</fullName>
    </submittedName>
</protein>
<dbReference type="AlphaFoldDB" id="A0A4E0RXK2"/>
<feature type="compositionally biased region" description="Polar residues" evidence="1">
    <location>
        <begin position="49"/>
        <end position="65"/>
    </location>
</feature>
<proteinExistence type="predicted"/>
<feature type="region of interest" description="Disordered" evidence="1">
    <location>
        <begin position="32"/>
        <end position="75"/>
    </location>
</feature>
<accession>A0A4E0RXK2</accession>
<reference evidence="2" key="1">
    <citation type="submission" date="2019-03" db="EMBL/GenBank/DDBJ databases">
        <title>Improved annotation for the trematode Fasciola hepatica.</title>
        <authorList>
            <person name="Choi Y.-J."/>
            <person name="Martin J."/>
            <person name="Mitreva M."/>
        </authorList>
    </citation>
    <scope>NUCLEOTIDE SEQUENCE [LARGE SCALE GENOMIC DNA]</scope>
</reference>
<evidence type="ECO:0000313" key="3">
    <source>
        <dbReference type="Proteomes" id="UP000230066"/>
    </source>
</evidence>
<name>A0A4E0RXK2_FASHE</name>
<feature type="region of interest" description="Disordered" evidence="1">
    <location>
        <begin position="162"/>
        <end position="195"/>
    </location>
</feature>
<sequence length="195" mass="21256">MTVFIRRRHPQLKTGSINLCMTDVCVQARRVANNQRSRQHPVRLGKFPDTTTSTSGVPSPEPSTQSSGANGSSLLGLKDRNVTTVTMTETTVDLSIPIGLDMKPLFNSHCSTPNLVEVDAWNKPLLTESRVTGFGSQDWAHEKLNSRPTPMDDATSYQIESYTSTDHDPASELKASSSIKLSTMGTDADTIEESS</sequence>
<gene>
    <name evidence="2" type="ORF">D915_002392</name>
</gene>
<comment type="caution">
    <text evidence="2">The sequence shown here is derived from an EMBL/GenBank/DDBJ whole genome shotgun (WGS) entry which is preliminary data.</text>
</comment>
<dbReference type="EMBL" id="JXXN02000662">
    <property type="protein sequence ID" value="THD26677.1"/>
    <property type="molecule type" value="Genomic_DNA"/>
</dbReference>
<evidence type="ECO:0000256" key="1">
    <source>
        <dbReference type="SAM" id="MobiDB-lite"/>
    </source>
</evidence>
<evidence type="ECO:0000313" key="2">
    <source>
        <dbReference type="EMBL" id="THD26677.1"/>
    </source>
</evidence>
<organism evidence="2 3">
    <name type="scientific">Fasciola hepatica</name>
    <name type="common">Liver fluke</name>
    <dbReference type="NCBI Taxonomy" id="6192"/>
    <lineage>
        <taxon>Eukaryota</taxon>
        <taxon>Metazoa</taxon>
        <taxon>Spiralia</taxon>
        <taxon>Lophotrochozoa</taxon>
        <taxon>Platyhelminthes</taxon>
        <taxon>Trematoda</taxon>
        <taxon>Digenea</taxon>
        <taxon>Plagiorchiida</taxon>
        <taxon>Echinostomata</taxon>
        <taxon>Echinostomatoidea</taxon>
        <taxon>Fasciolidae</taxon>
        <taxon>Fasciola</taxon>
    </lineage>
</organism>
<keyword evidence="3" id="KW-1185">Reference proteome</keyword>
<feature type="compositionally biased region" description="Low complexity" evidence="1">
    <location>
        <begin position="66"/>
        <end position="75"/>
    </location>
</feature>
<dbReference type="Proteomes" id="UP000230066">
    <property type="component" value="Unassembled WGS sequence"/>
</dbReference>